<proteinExistence type="predicted"/>
<evidence type="ECO:0000256" key="1">
    <source>
        <dbReference type="ARBA" id="ARBA00012418"/>
    </source>
</evidence>
<dbReference type="GO" id="GO:0046872">
    <property type="term" value="F:metal ion binding"/>
    <property type="evidence" value="ECO:0007669"/>
    <property type="project" value="UniProtKB-KW"/>
</dbReference>
<accession>A0A2T7A1Q2</accession>
<name>A0A2T7A1Q2_TUBBO</name>
<dbReference type="EMBL" id="NESQ01000042">
    <property type="protein sequence ID" value="PUU81653.1"/>
    <property type="molecule type" value="Genomic_DNA"/>
</dbReference>
<dbReference type="InterPro" id="IPR007081">
    <property type="entry name" value="RNA_pol_Rpb1_5"/>
</dbReference>
<protein>
    <recommendedName>
        <fullName evidence="1">DNA-directed RNA polymerase</fullName>
        <ecNumber evidence="1">2.7.7.6</ecNumber>
    </recommendedName>
</protein>
<comment type="caution">
    <text evidence="5">The sequence shown here is derived from an EMBL/GenBank/DDBJ whole genome shotgun (WGS) entry which is preliminary data.</text>
</comment>
<keyword evidence="2" id="KW-0479">Metal-binding</keyword>
<dbReference type="SUPFAM" id="SSF64484">
    <property type="entry name" value="beta and beta-prime subunits of DNA dependent RNA-polymerase"/>
    <property type="match status" value="1"/>
</dbReference>
<sequence>MRERRDSPTPSEIAWYTKILGKHLREFLWKCLLKYEKAKVEPRFAVGAVSTLSIGELESQNTLETFHSASIASMNVICGHVYHHLVMEEDERAARIVKGRIEKTCLDTGFTPPPHSYKITSDIEHGRSRDNIYITIRLDRATISKLRLELRIASIVTALVKSKLSCKPSSKDICRIGDIEDRSEVPLRVQYLKCVLLHVADDKTGKNQILVEGYGLKLCVNIEGMVETNMKPNVIMWMDEVCGIEAARWIGSIMEEICSTMRKDCFDIDSHHIQLLSDIMRDKGEAIGISLCGLAKMPDSILQLASFENTTNNLFEPSISLGIGALKVVWRLMIYLRDLVAKRLVFQEAYAKMYRHRSEKLDGGRRFLRPHSFFRFGEF</sequence>
<dbReference type="GO" id="GO:0006351">
    <property type="term" value="P:DNA-templated transcription"/>
    <property type="evidence" value="ECO:0007669"/>
    <property type="project" value="InterPro"/>
</dbReference>
<dbReference type="PANTHER" id="PTHR48446">
    <property type="entry name" value="DNA-DIRECTED RNA POLYMERASE SUBUNIT BETA' N-TERMINAL SECTION"/>
    <property type="match status" value="1"/>
</dbReference>
<keyword evidence="6" id="KW-1185">Reference proteome</keyword>
<evidence type="ECO:0000313" key="6">
    <source>
        <dbReference type="Proteomes" id="UP000244722"/>
    </source>
</evidence>
<evidence type="ECO:0000256" key="3">
    <source>
        <dbReference type="ARBA" id="ARBA00022833"/>
    </source>
</evidence>
<reference evidence="5 6" key="1">
    <citation type="submission" date="2017-04" db="EMBL/GenBank/DDBJ databases">
        <title>Draft genome sequence of Tuber borchii Vittad., a whitish edible truffle.</title>
        <authorList>
            <consortium name="DOE Joint Genome Institute"/>
            <person name="Murat C."/>
            <person name="Kuo A."/>
            <person name="Barry K.W."/>
            <person name="Clum A."/>
            <person name="Dockter R.B."/>
            <person name="Fauchery L."/>
            <person name="Iotti M."/>
            <person name="Kohler A."/>
            <person name="Labutti K."/>
            <person name="Lindquist E.A."/>
            <person name="Lipzen A."/>
            <person name="Ohm R.A."/>
            <person name="Wang M."/>
            <person name="Grigoriev I.V."/>
            <person name="Zambonelli A."/>
            <person name="Martin F.M."/>
        </authorList>
    </citation>
    <scope>NUCLEOTIDE SEQUENCE [LARGE SCALE GENOMIC DNA]</scope>
    <source>
        <strain evidence="5 6">Tbo3840</strain>
    </source>
</reference>
<evidence type="ECO:0000256" key="2">
    <source>
        <dbReference type="ARBA" id="ARBA00022723"/>
    </source>
</evidence>
<organism evidence="5 6">
    <name type="scientific">Tuber borchii</name>
    <name type="common">White truffle</name>
    <dbReference type="NCBI Taxonomy" id="42251"/>
    <lineage>
        <taxon>Eukaryota</taxon>
        <taxon>Fungi</taxon>
        <taxon>Dikarya</taxon>
        <taxon>Ascomycota</taxon>
        <taxon>Pezizomycotina</taxon>
        <taxon>Pezizomycetes</taxon>
        <taxon>Pezizales</taxon>
        <taxon>Tuberaceae</taxon>
        <taxon>Tuber</taxon>
    </lineage>
</organism>
<dbReference type="EC" id="2.7.7.6" evidence="1"/>
<gene>
    <name evidence="5" type="ORF">B9Z19DRAFT_1113273</name>
</gene>
<dbReference type="Pfam" id="PF04998">
    <property type="entry name" value="RNA_pol_Rpb1_5"/>
    <property type="match status" value="1"/>
</dbReference>
<dbReference type="GO" id="GO:0003677">
    <property type="term" value="F:DNA binding"/>
    <property type="evidence" value="ECO:0007669"/>
    <property type="project" value="InterPro"/>
</dbReference>
<evidence type="ECO:0000313" key="5">
    <source>
        <dbReference type="EMBL" id="PUU81653.1"/>
    </source>
</evidence>
<dbReference type="STRING" id="42251.A0A2T7A1Q2"/>
<dbReference type="GO" id="GO:0003899">
    <property type="term" value="F:DNA-directed RNA polymerase activity"/>
    <property type="evidence" value="ECO:0007669"/>
    <property type="project" value="UniProtKB-EC"/>
</dbReference>
<dbReference type="AlphaFoldDB" id="A0A2T7A1Q2"/>
<evidence type="ECO:0000259" key="4">
    <source>
        <dbReference type="Pfam" id="PF04998"/>
    </source>
</evidence>
<dbReference type="Proteomes" id="UP000244722">
    <property type="component" value="Unassembled WGS sequence"/>
</dbReference>
<dbReference type="OrthoDB" id="270392at2759"/>
<keyword evidence="3" id="KW-0862">Zinc</keyword>
<dbReference type="PANTHER" id="PTHR48446:SF1">
    <property type="entry name" value="DNA-DIRECTED RNA POLYMERASE SUBUNIT BETA' N-TERMINAL SECTION"/>
    <property type="match status" value="1"/>
</dbReference>
<feature type="domain" description="RNA polymerase Rpb1" evidence="4">
    <location>
        <begin position="38"/>
        <end position="297"/>
    </location>
</feature>
<dbReference type="InterPro" id="IPR015700">
    <property type="entry name" value="RPC1"/>
</dbReference>